<dbReference type="InterPro" id="IPR036388">
    <property type="entry name" value="WH-like_DNA-bd_sf"/>
</dbReference>
<dbReference type="PANTHER" id="PTHR46068:SF1">
    <property type="entry name" value="TRANSPOSASE IS30-LIKE HTH DOMAIN-CONTAINING PROTEIN"/>
    <property type="match status" value="1"/>
</dbReference>
<dbReference type="SUPFAM" id="SSF46689">
    <property type="entry name" value="Homeodomain-like"/>
    <property type="match status" value="1"/>
</dbReference>
<organism evidence="3 4">
    <name type="scientific">Acrobeloides nanus</name>
    <dbReference type="NCBI Taxonomy" id="290746"/>
    <lineage>
        <taxon>Eukaryota</taxon>
        <taxon>Metazoa</taxon>
        <taxon>Ecdysozoa</taxon>
        <taxon>Nematoda</taxon>
        <taxon>Chromadorea</taxon>
        <taxon>Rhabditida</taxon>
        <taxon>Tylenchina</taxon>
        <taxon>Cephalobomorpha</taxon>
        <taxon>Cephaloboidea</taxon>
        <taxon>Cephalobidae</taxon>
        <taxon>Acrobeloides</taxon>
    </lineage>
</organism>
<dbReference type="WBParaSite" id="ACRNAN_scaffold1109.g13600.t1">
    <property type="protein sequence ID" value="ACRNAN_scaffold1109.g13600.t1"/>
    <property type="gene ID" value="ACRNAN_scaffold1109.g13600"/>
</dbReference>
<dbReference type="Pfam" id="PF13384">
    <property type="entry name" value="HTH_23"/>
    <property type="match status" value="1"/>
</dbReference>
<name>A0A914CJH4_9BILA</name>
<evidence type="ECO:0000313" key="4">
    <source>
        <dbReference type="WBParaSite" id="ACRNAN_scaffold1109.g13600.t1"/>
    </source>
</evidence>
<dbReference type="InterPro" id="IPR009057">
    <property type="entry name" value="Homeodomain-like_sf"/>
</dbReference>
<dbReference type="Gene3D" id="1.10.10.10">
    <property type="entry name" value="Winged helix-like DNA-binding domain superfamily/Winged helix DNA-binding domain"/>
    <property type="match status" value="1"/>
</dbReference>
<sequence length="129" mass="15072">MSENRKAIIKLFEKGFSERKIANSLDLVQSTVHRIIARFTETGVNERKPGSGRPRTARTPANKRKIKGRIQRYKSNRKNFIRKMARAVGTSKSSIHRILHEELGANAWKDMKAHGLTDEEVYRRRRWPF</sequence>
<comment type="subcellular location">
    <subcellularLocation>
        <location evidence="1">Nucleus</location>
    </subcellularLocation>
</comment>
<feature type="region of interest" description="Disordered" evidence="2">
    <location>
        <begin position="43"/>
        <end position="64"/>
    </location>
</feature>
<proteinExistence type="predicted"/>
<evidence type="ECO:0000256" key="1">
    <source>
        <dbReference type="ARBA" id="ARBA00004123"/>
    </source>
</evidence>
<dbReference type="GO" id="GO:0005634">
    <property type="term" value="C:nucleus"/>
    <property type="evidence" value="ECO:0007669"/>
    <property type="project" value="UniProtKB-SubCell"/>
</dbReference>
<reference evidence="4" key="1">
    <citation type="submission" date="2022-11" db="UniProtKB">
        <authorList>
            <consortium name="WormBaseParasite"/>
        </authorList>
    </citation>
    <scope>IDENTIFICATION</scope>
</reference>
<protein>
    <submittedName>
        <fullName evidence="4">Transposase</fullName>
    </submittedName>
</protein>
<evidence type="ECO:0000256" key="2">
    <source>
        <dbReference type="SAM" id="MobiDB-lite"/>
    </source>
</evidence>
<dbReference type="PANTHER" id="PTHR46068">
    <property type="entry name" value="PROTEIN CBG27172"/>
    <property type="match status" value="1"/>
</dbReference>
<dbReference type="AlphaFoldDB" id="A0A914CJH4"/>
<accession>A0A914CJH4</accession>
<keyword evidence="3" id="KW-1185">Reference proteome</keyword>
<evidence type="ECO:0000313" key="3">
    <source>
        <dbReference type="Proteomes" id="UP000887540"/>
    </source>
</evidence>
<dbReference type="Proteomes" id="UP000887540">
    <property type="component" value="Unplaced"/>
</dbReference>